<dbReference type="UniPathway" id="UPA00070">
    <property type="reaction ID" value="UER00946"/>
</dbReference>
<organism evidence="18 19">
    <name type="scientific">Laodelphax striatellus</name>
    <name type="common">Small brown planthopper</name>
    <name type="synonym">Delphax striatella</name>
    <dbReference type="NCBI Taxonomy" id="195883"/>
    <lineage>
        <taxon>Eukaryota</taxon>
        <taxon>Metazoa</taxon>
        <taxon>Ecdysozoa</taxon>
        <taxon>Arthropoda</taxon>
        <taxon>Hexapoda</taxon>
        <taxon>Insecta</taxon>
        <taxon>Pterygota</taxon>
        <taxon>Neoptera</taxon>
        <taxon>Paraneoptera</taxon>
        <taxon>Hemiptera</taxon>
        <taxon>Auchenorrhyncha</taxon>
        <taxon>Fulgoroidea</taxon>
        <taxon>Delphacidae</taxon>
        <taxon>Criomorphinae</taxon>
        <taxon>Laodelphax</taxon>
    </lineage>
</organism>
<name>A0A482WWN6_LAOST</name>
<dbReference type="EMBL" id="QKKF02022863">
    <property type="protein sequence ID" value="RZF37905.1"/>
    <property type="molecule type" value="Genomic_DNA"/>
</dbReference>
<dbReference type="OrthoDB" id="14784at2759"/>
<evidence type="ECO:0000256" key="14">
    <source>
        <dbReference type="ARBA" id="ARBA00023136"/>
    </source>
</evidence>
<dbReference type="InterPro" id="IPR005720">
    <property type="entry name" value="Dihydroorotate_DH_cat"/>
</dbReference>
<evidence type="ECO:0000256" key="6">
    <source>
        <dbReference type="ARBA" id="ARBA00022630"/>
    </source>
</evidence>
<dbReference type="STRING" id="195883.A0A482WWN6"/>
<keyword evidence="8" id="KW-0812">Transmembrane</keyword>
<dbReference type="FunCoup" id="A0A482WWN6">
    <property type="interactions" value="748"/>
</dbReference>
<evidence type="ECO:0000256" key="12">
    <source>
        <dbReference type="ARBA" id="ARBA00023002"/>
    </source>
</evidence>
<evidence type="ECO:0000256" key="11">
    <source>
        <dbReference type="ARBA" id="ARBA00022989"/>
    </source>
</evidence>
<evidence type="ECO:0000256" key="13">
    <source>
        <dbReference type="ARBA" id="ARBA00023128"/>
    </source>
</evidence>
<dbReference type="GO" id="GO:0006207">
    <property type="term" value="P:'de novo' pyrimidine nucleobase biosynthetic process"/>
    <property type="evidence" value="ECO:0007669"/>
    <property type="project" value="InterPro"/>
</dbReference>
<dbReference type="InterPro" id="IPR013785">
    <property type="entry name" value="Aldolase_TIM"/>
</dbReference>
<dbReference type="Pfam" id="PF01180">
    <property type="entry name" value="DHO_dh"/>
    <property type="match status" value="1"/>
</dbReference>
<keyword evidence="10" id="KW-0809">Transit peptide</keyword>
<evidence type="ECO:0000313" key="19">
    <source>
        <dbReference type="Proteomes" id="UP000291343"/>
    </source>
</evidence>
<comment type="similarity">
    <text evidence="3 16">Belongs to the dihydroorotate dehydrogenase family. Type 2 subfamily.</text>
</comment>
<keyword evidence="19" id="KW-1185">Reference proteome</keyword>
<evidence type="ECO:0000256" key="16">
    <source>
        <dbReference type="RuleBase" id="RU361255"/>
    </source>
</evidence>
<evidence type="ECO:0000256" key="7">
    <source>
        <dbReference type="ARBA" id="ARBA00022643"/>
    </source>
</evidence>
<dbReference type="NCBIfam" id="NF003652">
    <property type="entry name" value="PRK05286.2-5"/>
    <property type="match status" value="1"/>
</dbReference>
<keyword evidence="11" id="KW-1133">Transmembrane helix</keyword>
<comment type="cofactor">
    <cofactor evidence="16">
        <name>FMN</name>
        <dbReference type="ChEBI" id="CHEBI:58210"/>
    </cofactor>
    <text evidence="16">Binds 1 FMN per subunit.</text>
</comment>
<dbReference type="AlphaFoldDB" id="A0A482WWN6"/>
<keyword evidence="7 16" id="KW-0288">FMN</keyword>
<gene>
    <name evidence="18" type="ORF">LSTR_LSTR005405</name>
</gene>
<keyword evidence="6 16" id="KW-0285">Flavoprotein</keyword>
<dbReference type="SUPFAM" id="SSF51395">
    <property type="entry name" value="FMN-linked oxidoreductases"/>
    <property type="match status" value="1"/>
</dbReference>
<evidence type="ECO:0000256" key="9">
    <source>
        <dbReference type="ARBA" id="ARBA00022792"/>
    </source>
</evidence>
<evidence type="ECO:0000313" key="18">
    <source>
        <dbReference type="EMBL" id="RZF37905.1"/>
    </source>
</evidence>
<evidence type="ECO:0000256" key="5">
    <source>
        <dbReference type="ARBA" id="ARBA00017599"/>
    </source>
</evidence>
<dbReference type="NCBIfam" id="NF003645">
    <property type="entry name" value="PRK05286.1-2"/>
    <property type="match status" value="1"/>
</dbReference>
<evidence type="ECO:0000256" key="1">
    <source>
        <dbReference type="ARBA" id="ARBA00004434"/>
    </source>
</evidence>
<dbReference type="InterPro" id="IPR005719">
    <property type="entry name" value="Dihydroorotate_DH_2"/>
</dbReference>
<dbReference type="InterPro" id="IPR001295">
    <property type="entry name" value="Dihydroorotate_DH_CS"/>
</dbReference>
<comment type="caution">
    <text evidence="18">The sequence shown here is derived from an EMBL/GenBank/DDBJ whole genome shotgun (WGS) entry which is preliminary data.</text>
</comment>
<evidence type="ECO:0000256" key="4">
    <source>
        <dbReference type="ARBA" id="ARBA00012791"/>
    </source>
</evidence>
<dbReference type="GO" id="GO:0106430">
    <property type="term" value="F:dihydroorotate dehydrogenase (quinone) activity"/>
    <property type="evidence" value="ECO:0007669"/>
    <property type="project" value="UniProtKB-EC"/>
</dbReference>
<keyword evidence="9 16" id="KW-0999">Mitochondrion inner membrane</keyword>
<dbReference type="FunFam" id="3.20.20.70:FF:000066">
    <property type="entry name" value="Dihydroorotate dehydrogenase (quinone), mitochondrial"/>
    <property type="match status" value="1"/>
</dbReference>
<evidence type="ECO:0000256" key="3">
    <source>
        <dbReference type="ARBA" id="ARBA00005359"/>
    </source>
</evidence>
<sequence length="394" mass="43706">MNKAKQIELTVKKLKQMLIVSSGGFSAFSAVSIYKGSEKYYENVLQPIVQKLDPELSHKLAVFVSKYQLIPQSKYKDPVDLSSGVWHLSFSNPVGVAAGFDKHAEAVVGLSRVGFGFVEIGSVTPLPQPGNPKPRVFRLPDNYAIINRYGFNSEGFDVVYDRLKTLRLNNYKGIIGVNLGKNKTSPAPIEDYIKGVQKFGHVADYLVINISSPNTPGLRDWQEKEQLRQLLSELVKTRDNLELSPRPLLLLKLAPDLTAQEVKDIVKVLEDKKCRVDGLVISNTTIERDDTLIGPHVQEVGGLSGQPLKQRSTEMISQIYKLTKGQIPIIGVGGVFTGQDAYEKIKAGASLVQLYTSFVYHGPPRIERIKKELHELLKADGFHSIQEAVGKEIS</sequence>
<keyword evidence="12 16" id="KW-0560">Oxidoreductase</keyword>
<dbReference type="PROSITE" id="PS00911">
    <property type="entry name" value="DHODEHASE_1"/>
    <property type="match status" value="1"/>
</dbReference>
<dbReference type="InParanoid" id="A0A482WWN6"/>
<dbReference type="Gene3D" id="3.20.20.70">
    <property type="entry name" value="Aldolase class I"/>
    <property type="match status" value="1"/>
</dbReference>
<evidence type="ECO:0000259" key="17">
    <source>
        <dbReference type="Pfam" id="PF01180"/>
    </source>
</evidence>
<dbReference type="CDD" id="cd04738">
    <property type="entry name" value="DHOD_2_like"/>
    <property type="match status" value="1"/>
</dbReference>
<accession>A0A482WWN6</accession>
<dbReference type="GO" id="GO:0005743">
    <property type="term" value="C:mitochondrial inner membrane"/>
    <property type="evidence" value="ECO:0007669"/>
    <property type="project" value="UniProtKB-SubCell"/>
</dbReference>
<evidence type="ECO:0000256" key="8">
    <source>
        <dbReference type="ARBA" id="ARBA00022692"/>
    </source>
</evidence>
<comment type="pathway">
    <text evidence="2 16">Pyrimidine metabolism; UMP biosynthesis via de novo pathway; orotate from (S)-dihydroorotate (quinone route): step 1/1.</text>
</comment>
<comment type="subcellular location">
    <subcellularLocation>
        <location evidence="1 16">Mitochondrion inner membrane</location>
        <topology evidence="1 16">Single-pass membrane protein</topology>
    </subcellularLocation>
</comment>
<dbReference type="EC" id="1.3.5.2" evidence="4 16"/>
<dbReference type="GO" id="GO:0044205">
    <property type="term" value="P:'de novo' UMP biosynthetic process"/>
    <property type="evidence" value="ECO:0007669"/>
    <property type="project" value="UniProtKB-UniPathway"/>
</dbReference>
<evidence type="ECO:0000256" key="15">
    <source>
        <dbReference type="ARBA" id="ARBA00048639"/>
    </source>
</evidence>
<dbReference type="Proteomes" id="UP000291343">
    <property type="component" value="Unassembled WGS sequence"/>
</dbReference>
<keyword evidence="13 16" id="KW-0496">Mitochondrion</keyword>
<feature type="domain" description="Dihydroorotate dehydrogenase catalytic" evidence="17">
    <location>
        <begin position="81"/>
        <end position="377"/>
    </location>
</feature>
<dbReference type="NCBIfam" id="TIGR01036">
    <property type="entry name" value="pyrD_sub2"/>
    <property type="match status" value="1"/>
</dbReference>
<evidence type="ECO:0000256" key="10">
    <source>
        <dbReference type="ARBA" id="ARBA00022946"/>
    </source>
</evidence>
<reference evidence="18 19" key="1">
    <citation type="journal article" date="2017" name="Gigascience">
        <title>Genome sequence of the small brown planthopper, Laodelphax striatellus.</title>
        <authorList>
            <person name="Zhu J."/>
            <person name="Jiang F."/>
            <person name="Wang X."/>
            <person name="Yang P."/>
            <person name="Bao Y."/>
            <person name="Zhao W."/>
            <person name="Wang W."/>
            <person name="Lu H."/>
            <person name="Wang Q."/>
            <person name="Cui N."/>
            <person name="Li J."/>
            <person name="Chen X."/>
            <person name="Luo L."/>
            <person name="Yu J."/>
            <person name="Kang L."/>
            <person name="Cui F."/>
        </authorList>
    </citation>
    <scope>NUCLEOTIDE SEQUENCE [LARGE SCALE GENOMIC DNA]</scope>
    <source>
        <strain evidence="18">Lst14</strain>
    </source>
</reference>
<protein>
    <recommendedName>
        <fullName evidence="5 16">Dihydroorotate dehydrogenase (quinone), mitochondrial</fullName>
        <shortName evidence="16">DHOdehase</shortName>
        <ecNumber evidence="4 16">1.3.5.2</ecNumber>
    </recommendedName>
</protein>
<keyword evidence="14" id="KW-0472">Membrane</keyword>
<dbReference type="InterPro" id="IPR050074">
    <property type="entry name" value="DHO_dehydrogenase"/>
</dbReference>
<evidence type="ECO:0000256" key="2">
    <source>
        <dbReference type="ARBA" id="ARBA00005161"/>
    </source>
</evidence>
<comment type="catalytic activity">
    <reaction evidence="15 16">
        <text>(S)-dihydroorotate + a quinone = orotate + a quinol</text>
        <dbReference type="Rhea" id="RHEA:30187"/>
        <dbReference type="ChEBI" id="CHEBI:24646"/>
        <dbReference type="ChEBI" id="CHEBI:30839"/>
        <dbReference type="ChEBI" id="CHEBI:30864"/>
        <dbReference type="ChEBI" id="CHEBI:132124"/>
        <dbReference type="EC" id="1.3.5.2"/>
    </reaction>
</comment>
<dbReference type="PANTHER" id="PTHR48109">
    <property type="entry name" value="DIHYDROOROTATE DEHYDROGENASE (QUINONE), MITOCHONDRIAL-RELATED"/>
    <property type="match status" value="1"/>
</dbReference>
<proteinExistence type="inferred from homology"/>
<dbReference type="PANTHER" id="PTHR48109:SF4">
    <property type="entry name" value="DIHYDROOROTATE DEHYDROGENASE (QUINONE), MITOCHONDRIAL"/>
    <property type="match status" value="1"/>
</dbReference>
<dbReference type="SMR" id="A0A482WWN6"/>
<dbReference type="PROSITE" id="PS00912">
    <property type="entry name" value="DHODEHASE_2"/>
    <property type="match status" value="1"/>
</dbReference>